<evidence type="ECO:0000313" key="1">
    <source>
        <dbReference type="EMBL" id="MVX57218.1"/>
    </source>
</evidence>
<sequence>MKSEVLREIENSCDSIEDVCRKCSGIELDIYERAWLEGWMKGWIMGWIEGWAEAQKRLVKYRMEEAVKLLQHESKMPIELISEVTDVPESTLMSVNDMLIDLKNLSEQLDLDQQKLRL</sequence>
<dbReference type="Proteomes" id="UP000472580">
    <property type="component" value="Unassembled WGS sequence"/>
</dbReference>
<keyword evidence="2" id="KW-1185">Reference proteome</keyword>
<reference evidence="1 2" key="1">
    <citation type="submission" date="2019-12" db="EMBL/GenBank/DDBJ databases">
        <title>Microbes associate with the intestines of laboratory mice.</title>
        <authorList>
            <person name="Navarre W."/>
            <person name="Wong E."/>
        </authorList>
    </citation>
    <scope>NUCLEOTIDE SEQUENCE [LARGE SCALE GENOMIC DNA]</scope>
    <source>
        <strain evidence="1 2">NM82_D38</strain>
    </source>
</reference>
<dbReference type="RefSeq" id="WP_160335644.1">
    <property type="nucleotide sequence ID" value="NZ_CALPCV010000030.1"/>
</dbReference>
<accession>A0A6L6YKK7</accession>
<comment type="caution">
    <text evidence="1">The sequence shown here is derived from an EMBL/GenBank/DDBJ whole genome shotgun (WGS) entry which is preliminary data.</text>
</comment>
<protein>
    <submittedName>
        <fullName evidence="1">Uncharacterized protein</fullName>
    </submittedName>
</protein>
<dbReference type="EMBL" id="WSRP01000025">
    <property type="protein sequence ID" value="MVX57218.1"/>
    <property type="molecule type" value="Genomic_DNA"/>
</dbReference>
<name>A0A6L6YKK7_9BURK</name>
<dbReference type="AlphaFoldDB" id="A0A6L6YKK7"/>
<evidence type="ECO:0000313" key="2">
    <source>
        <dbReference type="Proteomes" id="UP000472580"/>
    </source>
</evidence>
<proteinExistence type="predicted"/>
<organism evidence="1 2">
    <name type="scientific">Parasutterella muris</name>
    <dbReference type="NCBI Taxonomy" id="2565572"/>
    <lineage>
        <taxon>Bacteria</taxon>
        <taxon>Pseudomonadati</taxon>
        <taxon>Pseudomonadota</taxon>
        <taxon>Betaproteobacteria</taxon>
        <taxon>Burkholderiales</taxon>
        <taxon>Sutterellaceae</taxon>
        <taxon>Parasutterella</taxon>
    </lineage>
</organism>
<gene>
    <name evidence="1" type="ORF">E5987_08380</name>
</gene>